<gene>
    <name evidence="3" type="ORF">CGS59_05500</name>
</gene>
<feature type="transmembrane region" description="Helical" evidence="2">
    <location>
        <begin position="146"/>
        <end position="171"/>
    </location>
</feature>
<evidence type="ECO:0000256" key="1">
    <source>
        <dbReference type="SAM" id="MobiDB-lite"/>
    </source>
</evidence>
<dbReference type="Proteomes" id="UP000220480">
    <property type="component" value="Unassembled WGS sequence"/>
</dbReference>
<feature type="region of interest" description="Disordered" evidence="1">
    <location>
        <begin position="178"/>
        <end position="249"/>
    </location>
</feature>
<sequence>MRELIMKKNGILTLLFACIPGAGQMYQGYMKRGLSLITMFCLFIIVGSTTGLDALVVGCIVVYMYSFFDTLNLRAQLAAEKAPEDDYLVHFDWHDARMTQFMGESHKLVGWGLIALGAIVFYNNIIMRVLGDVMWRWGQDNPVFRAIYLMLDALPQIVVCVALIVCGMWLVRGPKNKKTKQPAEEEPEDFHAYTAAPQAEDTEDTEDAEDTADTDTHFAMPELSALLGEPVTDAEQDETPAEDDDDRAE</sequence>
<dbReference type="AlphaFoldDB" id="A0A2A7AYZ7"/>
<keyword evidence="2" id="KW-1133">Transmembrane helix</keyword>
<proteinExistence type="predicted"/>
<feature type="transmembrane region" description="Helical" evidence="2">
    <location>
        <begin position="108"/>
        <end position="126"/>
    </location>
</feature>
<evidence type="ECO:0000256" key="2">
    <source>
        <dbReference type="SAM" id="Phobius"/>
    </source>
</evidence>
<organism evidence="3 4">
    <name type="scientific">Faecalibacterium prausnitzii</name>
    <dbReference type="NCBI Taxonomy" id="853"/>
    <lineage>
        <taxon>Bacteria</taxon>
        <taxon>Bacillati</taxon>
        <taxon>Bacillota</taxon>
        <taxon>Clostridia</taxon>
        <taxon>Eubacteriales</taxon>
        <taxon>Oscillospiraceae</taxon>
        <taxon>Faecalibacterium</taxon>
    </lineage>
</organism>
<comment type="caution">
    <text evidence="3">The sequence shown here is derived from an EMBL/GenBank/DDBJ whole genome shotgun (WGS) entry which is preliminary data.</text>
</comment>
<keyword evidence="2" id="KW-0812">Transmembrane</keyword>
<keyword evidence="2" id="KW-0472">Membrane</keyword>
<feature type="compositionally biased region" description="Acidic residues" evidence="1">
    <location>
        <begin position="232"/>
        <end position="249"/>
    </location>
</feature>
<reference evidence="3 4" key="1">
    <citation type="journal article" date="2017" name="Front. Microbiol.">
        <title>New Insights into the Diversity of the Genus Faecalibacterium.</title>
        <authorList>
            <person name="Benevides L."/>
            <person name="Burman S."/>
            <person name="Martin R."/>
            <person name="Robert V."/>
            <person name="Thomas M."/>
            <person name="Miquel S."/>
            <person name="Chain F."/>
            <person name="Sokol H."/>
            <person name="Bermudez-Humaran L.G."/>
            <person name="Morrison M."/>
            <person name="Langella P."/>
            <person name="Azevedo V.A."/>
            <person name="Chatel J.M."/>
            <person name="Soares S."/>
        </authorList>
    </citation>
    <scope>NUCLEOTIDE SEQUENCE [LARGE SCALE GENOMIC DNA]</scope>
    <source>
        <strain evidence="3 4">CNCM I 4644</strain>
    </source>
</reference>
<name>A0A2A7AYZ7_9FIRM</name>
<feature type="compositionally biased region" description="Acidic residues" evidence="1">
    <location>
        <begin position="200"/>
        <end position="213"/>
    </location>
</feature>
<accession>A0A2A7AYZ7</accession>
<protein>
    <submittedName>
        <fullName evidence="3">Uncharacterized protein</fullName>
    </submittedName>
</protein>
<evidence type="ECO:0000313" key="4">
    <source>
        <dbReference type="Proteomes" id="UP000220480"/>
    </source>
</evidence>
<dbReference type="EMBL" id="NMTZ01000014">
    <property type="protein sequence ID" value="PDX84397.1"/>
    <property type="molecule type" value="Genomic_DNA"/>
</dbReference>
<evidence type="ECO:0000313" key="3">
    <source>
        <dbReference type="EMBL" id="PDX84397.1"/>
    </source>
</evidence>
<feature type="transmembrane region" description="Helical" evidence="2">
    <location>
        <begin position="33"/>
        <end position="65"/>
    </location>
</feature>